<sequence length="564" mass="64793">MEETICRICLTEIGEFQTLFTSVKLEGSQSTMHLSEMICSFAHIQITVGDGLPEQVCNSCAKDTLRMYIFKLRCEASDKILRKRLAEPQSEFQDDSKSNSTLESGENCISNEASDSNTEEDYFYLEHVNVKKTEREKSFECSFCQKKFTREDLLLRHKIAHAMKMKSFNDEEFSKESRENDSESEIDGFQDDTTQISDIESSKGSKCILCDFEGDSLEHHFKEHLTQSEFGDLTCKVCNEAVKDVQQFKKHVQKIHGTKKIGKKYSCPHCFMEYSKKGNLNNHLCCHTNNKTAELSSEEQEQFNCDHCNKLYRSKKDLLRHLNRVRINKKFGIQKKPHICEICFKAFNQISNLKDHLRTHNGEKPFLCPSCGKGFNQLGNLRQHQIRHSGVKSHICPTCGHGFASKGELHAHLRKHTGARPFVCDVCGNGFTTSSSLTKHKRIHSGEKPYECEFCKMKFSRSGILSRHRRIHTGEKPYVCDICTKAFTQSNDLNSHLRIHTGEKPYKCDECGQPFRQSSALKTHKKTHMEKKTSGQEKKPREIMFVEEEENIMAIKYEDLTGGV</sequence>
<feature type="domain" description="C2H2-type" evidence="10">
    <location>
        <begin position="506"/>
        <end position="533"/>
    </location>
</feature>
<dbReference type="FunFam" id="3.30.160.60:FF:000512">
    <property type="entry name" value="zinc finger protein 197 isoform X1"/>
    <property type="match status" value="2"/>
</dbReference>
<dbReference type="PROSITE" id="PS50157">
    <property type="entry name" value="ZINC_FINGER_C2H2_2"/>
    <property type="match status" value="10"/>
</dbReference>
<dbReference type="Pfam" id="PF07776">
    <property type="entry name" value="zf-AD"/>
    <property type="match status" value="1"/>
</dbReference>
<dbReference type="EMBL" id="JBDJPC010000009">
    <property type="protein sequence ID" value="KAL1491665.1"/>
    <property type="molecule type" value="Genomic_DNA"/>
</dbReference>
<dbReference type="SUPFAM" id="SSF57667">
    <property type="entry name" value="beta-beta-alpha zinc fingers"/>
    <property type="match status" value="6"/>
</dbReference>
<name>A0ABD1EB59_HYPHA</name>
<evidence type="ECO:0000259" key="10">
    <source>
        <dbReference type="PROSITE" id="PS50157"/>
    </source>
</evidence>
<feature type="region of interest" description="Disordered" evidence="9">
    <location>
        <begin position="170"/>
        <end position="195"/>
    </location>
</feature>
<dbReference type="Gene3D" id="3.30.160.60">
    <property type="entry name" value="Classic Zinc Finger"/>
    <property type="match status" value="9"/>
</dbReference>
<feature type="domain" description="C2H2-type" evidence="10">
    <location>
        <begin position="450"/>
        <end position="477"/>
    </location>
</feature>
<evidence type="ECO:0000256" key="1">
    <source>
        <dbReference type="ARBA" id="ARBA00004123"/>
    </source>
</evidence>
<dbReference type="FunFam" id="3.30.160.60:FF:000557">
    <property type="entry name" value="zinc finger and SCAN domain-containing protein 29"/>
    <property type="match status" value="2"/>
</dbReference>
<feature type="domain" description="C2H2-type" evidence="10">
    <location>
        <begin position="478"/>
        <end position="505"/>
    </location>
</feature>
<feature type="domain" description="C2H2-type" evidence="10">
    <location>
        <begin position="338"/>
        <end position="365"/>
    </location>
</feature>
<comment type="subcellular location">
    <subcellularLocation>
        <location evidence="1">Nucleus</location>
    </subcellularLocation>
</comment>
<feature type="region of interest" description="Disordered" evidence="9">
    <location>
        <begin position="91"/>
        <end position="114"/>
    </location>
</feature>
<dbReference type="InterPro" id="IPR012934">
    <property type="entry name" value="Znf_AD"/>
</dbReference>
<feature type="binding site" evidence="8">
    <location>
        <position position="57"/>
    </location>
    <ligand>
        <name>Zn(2+)</name>
        <dbReference type="ChEBI" id="CHEBI:29105"/>
    </ligand>
</feature>
<evidence type="ECO:0000259" key="11">
    <source>
        <dbReference type="PROSITE" id="PS51915"/>
    </source>
</evidence>
<dbReference type="Pfam" id="PF00096">
    <property type="entry name" value="zf-C2H2"/>
    <property type="match status" value="7"/>
</dbReference>
<keyword evidence="5 8" id="KW-0862">Zinc</keyword>
<feature type="binding site" evidence="8">
    <location>
        <position position="6"/>
    </location>
    <ligand>
        <name>Zn(2+)</name>
        <dbReference type="ChEBI" id="CHEBI:29105"/>
    </ligand>
</feature>
<dbReference type="InterPro" id="IPR013087">
    <property type="entry name" value="Znf_C2H2_type"/>
</dbReference>
<dbReference type="SMART" id="SM00868">
    <property type="entry name" value="zf-AD"/>
    <property type="match status" value="2"/>
</dbReference>
<dbReference type="Gene3D" id="3.40.1800.20">
    <property type="match status" value="1"/>
</dbReference>
<evidence type="ECO:0000256" key="7">
    <source>
        <dbReference type="PROSITE-ProRule" id="PRU00042"/>
    </source>
</evidence>
<evidence type="ECO:0000256" key="8">
    <source>
        <dbReference type="PROSITE-ProRule" id="PRU01263"/>
    </source>
</evidence>
<feature type="binding site" evidence="8">
    <location>
        <position position="60"/>
    </location>
    <ligand>
        <name>Zn(2+)</name>
        <dbReference type="ChEBI" id="CHEBI:29105"/>
    </ligand>
</feature>
<protein>
    <submittedName>
        <fullName evidence="12">Uncharacterized protein</fullName>
    </submittedName>
</protein>
<evidence type="ECO:0000256" key="2">
    <source>
        <dbReference type="ARBA" id="ARBA00022723"/>
    </source>
</evidence>
<feature type="domain" description="C2H2-type" evidence="10">
    <location>
        <begin position="366"/>
        <end position="393"/>
    </location>
</feature>
<dbReference type="PANTHER" id="PTHR23226:SF416">
    <property type="entry name" value="FI01424P"/>
    <property type="match status" value="1"/>
</dbReference>
<dbReference type="PROSITE" id="PS00028">
    <property type="entry name" value="ZINC_FINGER_C2H2_1"/>
    <property type="match status" value="10"/>
</dbReference>
<dbReference type="GO" id="GO:0005634">
    <property type="term" value="C:nucleus"/>
    <property type="evidence" value="ECO:0007669"/>
    <property type="project" value="UniProtKB-SubCell"/>
</dbReference>
<dbReference type="FunFam" id="3.30.160.60:FF:002343">
    <property type="entry name" value="Zinc finger protein 33A"/>
    <property type="match status" value="1"/>
</dbReference>
<keyword evidence="6" id="KW-0539">Nucleus</keyword>
<feature type="compositionally biased region" description="Basic and acidic residues" evidence="9">
    <location>
        <begin position="530"/>
        <end position="539"/>
    </location>
</feature>
<organism evidence="12 13">
    <name type="scientific">Hypothenemus hampei</name>
    <name type="common">Coffee berry borer</name>
    <dbReference type="NCBI Taxonomy" id="57062"/>
    <lineage>
        <taxon>Eukaryota</taxon>
        <taxon>Metazoa</taxon>
        <taxon>Ecdysozoa</taxon>
        <taxon>Arthropoda</taxon>
        <taxon>Hexapoda</taxon>
        <taxon>Insecta</taxon>
        <taxon>Pterygota</taxon>
        <taxon>Neoptera</taxon>
        <taxon>Endopterygota</taxon>
        <taxon>Coleoptera</taxon>
        <taxon>Polyphaga</taxon>
        <taxon>Cucujiformia</taxon>
        <taxon>Curculionidae</taxon>
        <taxon>Scolytinae</taxon>
        <taxon>Hypothenemus</taxon>
    </lineage>
</organism>
<dbReference type="GO" id="GO:0006355">
    <property type="term" value="P:regulation of DNA-templated transcription"/>
    <property type="evidence" value="ECO:0007669"/>
    <property type="project" value="UniProtKB-ARBA"/>
</dbReference>
<evidence type="ECO:0000256" key="6">
    <source>
        <dbReference type="ARBA" id="ARBA00023242"/>
    </source>
</evidence>
<feature type="compositionally biased region" description="Basic and acidic residues" evidence="9">
    <location>
        <begin position="170"/>
        <end position="181"/>
    </location>
</feature>
<dbReference type="PROSITE" id="PS51915">
    <property type="entry name" value="ZAD"/>
    <property type="match status" value="1"/>
</dbReference>
<dbReference type="InterPro" id="IPR036236">
    <property type="entry name" value="Znf_C2H2_sf"/>
</dbReference>
<evidence type="ECO:0000313" key="13">
    <source>
        <dbReference type="Proteomes" id="UP001566132"/>
    </source>
</evidence>
<feature type="domain" description="C2H2-type" evidence="10">
    <location>
        <begin position="394"/>
        <end position="421"/>
    </location>
</feature>
<dbReference type="GO" id="GO:1990837">
    <property type="term" value="F:sequence-specific double-stranded DNA binding"/>
    <property type="evidence" value="ECO:0007669"/>
    <property type="project" value="UniProtKB-ARBA"/>
</dbReference>
<dbReference type="PANTHER" id="PTHR23226">
    <property type="entry name" value="ZINC FINGER AND SCAN DOMAIN-CONTAINING"/>
    <property type="match status" value="1"/>
</dbReference>
<feature type="region of interest" description="Disordered" evidence="9">
    <location>
        <begin position="519"/>
        <end position="539"/>
    </location>
</feature>
<reference evidence="12 13" key="1">
    <citation type="submission" date="2024-05" db="EMBL/GenBank/DDBJ databases">
        <title>Genetic variation in Jamaican populations of the coffee berry borer (Hypothenemus hampei).</title>
        <authorList>
            <person name="Errbii M."/>
            <person name="Myrie A."/>
        </authorList>
    </citation>
    <scope>NUCLEOTIDE SEQUENCE [LARGE SCALE GENOMIC DNA]</scope>
    <source>
        <strain evidence="12">JA-Hopewell-2020-01-JO</strain>
        <tissue evidence="12">Whole body</tissue>
    </source>
</reference>
<keyword evidence="4 7" id="KW-0863">Zinc-finger</keyword>
<dbReference type="AlphaFoldDB" id="A0ABD1EB59"/>
<evidence type="ECO:0000256" key="4">
    <source>
        <dbReference type="ARBA" id="ARBA00022771"/>
    </source>
</evidence>
<feature type="domain" description="C2H2-type" evidence="10">
    <location>
        <begin position="422"/>
        <end position="449"/>
    </location>
</feature>
<dbReference type="Proteomes" id="UP001566132">
    <property type="component" value="Unassembled WGS sequence"/>
</dbReference>
<dbReference type="GO" id="GO:0008270">
    <property type="term" value="F:zinc ion binding"/>
    <property type="evidence" value="ECO:0007669"/>
    <property type="project" value="UniProtKB-UniRule"/>
</dbReference>
<evidence type="ECO:0000313" key="12">
    <source>
        <dbReference type="EMBL" id="KAL1491665.1"/>
    </source>
</evidence>
<feature type="domain" description="C2H2-type" evidence="10">
    <location>
        <begin position="265"/>
        <end position="292"/>
    </location>
</feature>
<feature type="domain" description="C2H2-type" evidence="10">
    <location>
        <begin position="303"/>
        <end position="331"/>
    </location>
</feature>
<feature type="binding site" evidence="8">
    <location>
        <position position="9"/>
    </location>
    <ligand>
        <name>Zn(2+)</name>
        <dbReference type="ChEBI" id="CHEBI:29105"/>
    </ligand>
</feature>
<feature type="compositionally biased region" description="Polar residues" evidence="9">
    <location>
        <begin position="98"/>
        <end position="114"/>
    </location>
</feature>
<feature type="domain" description="ZAD" evidence="11">
    <location>
        <begin position="4"/>
        <end position="84"/>
    </location>
</feature>
<keyword evidence="3" id="KW-0677">Repeat</keyword>
<comment type="caution">
    <text evidence="12">The sequence shown here is derived from an EMBL/GenBank/DDBJ whole genome shotgun (WGS) entry which is preliminary data.</text>
</comment>
<dbReference type="SUPFAM" id="SSF57716">
    <property type="entry name" value="Glucocorticoid receptor-like (DNA-binding domain)"/>
    <property type="match status" value="1"/>
</dbReference>
<gene>
    <name evidence="12" type="ORF">ABEB36_012227</name>
</gene>
<dbReference type="SMART" id="SM00355">
    <property type="entry name" value="ZnF_C2H2"/>
    <property type="match status" value="12"/>
</dbReference>
<feature type="domain" description="C2H2-type" evidence="10">
    <location>
        <begin position="139"/>
        <end position="166"/>
    </location>
</feature>
<dbReference type="FunFam" id="3.30.160.60:FF:000303">
    <property type="entry name" value="Zinc finger protein 41"/>
    <property type="match status" value="1"/>
</dbReference>
<evidence type="ECO:0000256" key="9">
    <source>
        <dbReference type="SAM" id="MobiDB-lite"/>
    </source>
</evidence>
<keyword evidence="13" id="KW-1185">Reference proteome</keyword>
<accession>A0ABD1EB59</accession>
<keyword evidence="2 8" id="KW-0479">Metal-binding</keyword>
<proteinExistence type="predicted"/>
<evidence type="ECO:0000256" key="3">
    <source>
        <dbReference type="ARBA" id="ARBA00022737"/>
    </source>
</evidence>
<evidence type="ECO:0000256" key="5">
    <source>
        <dbReference type="ARBA" id="ARBA00022833"/>
    </source>
</evidence>
<dbReference type="FunFam" id="3.30.160.60:FF:000446">
    <property type="entry name" value="Zinc finger protein"/>
    <property type="match status" value="1"/>
</dbReference>